<feature type="domain" description="DUF1707" evidence="2">
    <location>
        <begin position="19"/>
        <end position="71"/>
    </location>
</feature>
<evidence type="ECO:0000313" key="3">
    <source>
        <dbReference type="EMBL" id="SFG62962.1"/>
    </source>
</evidence>
<evidence type="ECO:0000256" key="1">
    <source>
        <dbReference type="SAM" id="Phobius"/>
    </source>
</evidence>
<dbReference type="Proteomes" id="UP000199065">
    <property type="component" value="Unassembled WGS sequence"/>
</dbReference>
<keyword evidence="1" id="KW-0472">Membrane</keyword>
<dbReference type="EMBL" id="FOPJ01000008">
    <property type="protein sequence ID" value="SFG62962.1"/>
    <property type="molecule type" value="Genomic_DNA"/>
</dbReference>
<dbReference type="AlphaFoldDB" id="A0A1I2TDJ1"/>
<dbReference type="STRING" id="185761.SAMN05660282_01443"/>
<evidence type="ECO:0000259" key="2">
    <source>
        <dbReference type="Pfam" id="PF08044"/>
    </source>
</evidence>
<keyword evidence="1" id="KW-0812">Transmembrane</keyword>
<reference evidence="3 4" key="1">
    <citation type="submission" date="2016-10" db="EMBL/GenBank/DDBJ databases">
        <authorList>
            <person name="de Groot N.N."/>
        </authorList>
    </citation>
    <scope>NUCLEOTIDE SEQUENCE [LARGE SCALE GENOMIC DNA]</scope>
    <source>
        <strain>J11</strain>
        <strain evidence="4">PG 39</strain>
    </source>
</reference>
<feature type="transmembrane region" description="Helical" evidence="1">
    <location>
        <begin position="172"/>
        <end position="198"/>
    </location>
</feature>
<dbReference type="RefSeq" id="WP_177180106.1">
    <property type="nucleotide sequence ID" value="NZ_FOPJ01000008.1"/>
</dbReference>
<gene>
    <name evidence="3" type="ORF">SAMN05660282_01443</name>
</gene>
<protein>
    <recommendedName>
        <fullName evidence="2">DUF1707 domain-containing protein</fullName>
    </recommendedName>
</protein>
<keyword evidence="1" id="KW-1133">Transmembrane helix</keyword>
<proteinExistence type="predicted"/>
<accession>A0A1I2TDJ1</accession>
<keyword evidence="4" id="KW-1185">Reference proteome</keyword>
<sequence length="250" mass="28130">MSSPRHRPADSRPNQKGQLRICDKERATAIDALSQAMSEGRLSLQEYDDRSRQVAEALTYDDLSDIFKDLPQDPFTPVPLSKHPLVSSALNFDLNQPGPLPPSVMPSQLLNPHTGTPISSGPIEERRYTAAEVTRMHRSGLVTRLGIFGIGSVITLCGMIMADLLFASSALVAIIMSFIPILFFLLFFIKVGPASWYVPSPRQLDRQRIQELKALDEAHRTAVRMQKRERQHEISTNVTDLVREWIDRRS</sequence>
<organism evidence="3 4">
    <name type="scientific">Corynebacterium spheniscorum</name>
    <dbReference type="NCBI Taxonomy" id="185761"/>
    <lineage>
        <taxon>Bacteria</taxon>
        <taxon>Bacillati</taxon>
        <taxon>Actinomycetota</taxon>
        <taxon>Actinomycetes</taxon>
        <taxon>Mycobacteriales</taxon>
        <taxon>Corynebacteriaceae</taxon>
        <taxon>Corynebacterium</taxon>
    </lineage>
</organism>
<dbReference type="Pfam" id="PF08044">
    <property type="entry name" value="DUF1707"/>
    <property type="match status" value="1"/>
</dbReference>
<feature type="transmembrane region" description="Helical" evidence="1">
    <location>
        <begin position="145"/>
        <end position="166"/>
    </location>
</feature>
<name>A0A1I2TDJ1_9CORY</name>
<evidence type="ECO:0000313" key="4">
    <source>
        <dbReference type="Proteomes" id="UP000199065"/>
    </source>
</evidence>
<dbReference type="InterPro" id="IPR012551">
    <property type="entry name" value="DUF1707_SHOCT-like"/>
</dbReference>